<keyword evidence="3" id="KW-1185">Reference proteome</keyword>
<dbReference type="EMBL" id="AYSO01000002">
    <property type="protein sequence ID" value="KIE48545.1"/>
    <property type="molecule type" value="Genomic_DNA"/>
</dbReference>
<feature type="signal peptide" evidence="1">
    <location>
        <begin position="1"/>
        <end position="26"/>
    </location>
</feature>
<evidence type="ECO:0008006" key="4">
    <source>
        <dbReference type="Google" id="ProtNLM"/>
    </source>
</evidence>
<dbReference type="AlphaFoldDB" id="A0A0C1UMU2"/>
<organism evidence="2 3">
    <name type="scientific">Clostridium argentinense CDC 2741</name>
    <dbReference type="NCBI Taxonomy" id="1418104"/>
    <lineage>
        <taxon>Bacteria</taxon>
        <taxon>Bacillati</taxon>
        <taxon>Bacillota</taxon>
        <taxon>Clostridia</taxon>
        <taxon>Eubacteriales</taxon>
        <taxon>Clostridiaceae</taxon>
        <taxon>Clostridium</taxon>
    </lineage>
</organism>
<name>A0A0C1UMU2_9CLOT</name>
<evidence type="ECO:0000313" key="3">
    <source>
        <dbReference type="Proteomes" id="UP000031366"/>
    </source>
</evidence>
<dbReference type="RefSeq" id="WP_039629551.1">
    <property type="nucleotide sequence ID" value="NZ_AYSO01000002.1"/>
</dbReference>
<protein>
    <recommendedName>
        <fullName evidence="4">Lipoprotein</fullName>
    </recommendedName>
</protein>
<sequence length="205" mass="23919">MRKNRLIISILASSIIVSNLIVVANAQPNLPLQDVHNIISEMKDQDTKSIPVELEENEEHIIVTFVIHENFEEEVEKMKSNPNFEIKEINKERITVKVLVKNQEALKSILQEWDEMLSRPQYGNIHSPFQIKEIYENRENIGYIPKNVYNDNGDIIGQTRNIMIQSLPIELIKNKYNAIISYMIKGSFNNQLKNFQLNPNFKIKK</sequence>
<reference evidence="2 3" key="1">
    <citation type="journal article" date="2015" name="Infect. Genet. Evol.">
        <title>Genomic sequences of six botulinum neurotoxin-producing strains representing three clostridial species illustrate the mobility and diversity of botulinum neurotoxin genes.</title>
        <authorList>
            <person name="Smith T.J."/>
            <person name="Hill K.K."/>
            <person name="Xie G."/>
            <person name="Foley B.T."/>
            <person name="Williamson C.H."/>
            <person name="Foster J.T."/>
            <person name="Johnson S.L."/>
            <person name="Chertkov O."/>
            <person name="Teshima H."/>
            <person name="Gibbons H.S."/>
            <person name="Johnsky L.A."/>
            <person name="Karavis M.A."/>
            <person name="Smith L.A."/>
        </authorList>
    </citation>
    <scope>NUCLEOTIDE SEQUENCE [LARGE SCALE GENOMIC DNA]</scope>
    <source>
        <strain evidence="2 3">CDC 2741</strain>
    </source>
</reference>
<accession>A0A0C1UMU2</accession>
<comment type="caution">
    <text evidence="2">The sequence shown here is derived from an EMBL/GenBank/DDBJ whole genome shotgun (WGS) entry which is preliminary data.</text>
</comment>
<proteinExistence type="predicted"/>
<evidence type="ECO:0000256" key="1">
    <source>
        <dbReference type="SAM" id="SignalP"/>
    </source>
</evidence>
<feature type="chain" id="PRO_5002139611" description="Lipoprotein" evidence="1">
    <location>
        <begin position="27"/>
        <end position="205"/>
    </location>
</feature>
<dbReference type="Proteomes" id="UP000031366">
    <property type="component" value="Unassembled WGS sequence"/>
</dbReference>
<gene>
    <name evidence="2" type="ORF">U732_4349</name>
</gene>
<evidence type="ECO:0000313" key="2">
    <source>
        <dbReference type="EMBL" id="KIE48545.1"/>
    </source>
</evidence>
<keyword evidence="1" id="KW-0732">Signal</keyword>